<gene>
    <name evidence="5" type="primary">LOC110981598</name>
</gene>
<reference evidence="5" key="1">
    <citation type="submission" date="2025-08" db="UniProtKB">
        <authorList>
            <consortium name="RefSeq"/>
        </authorList>
    </citation>
    <scope>IDENTIFICATION</scope>
</reference>
<evidence type="ECO:0000256" key="2">
    <source>
        <dbReference type="PROSITE-ProRule" id="PRU00104"/>
    </source>
</evidence>
<sequence length="302" mass="33718">MSRIVLCLAGCDSDVVPSMQEKVVLRANGLGEKNIEFDMDGLQSLAYTFYRYLFVDFSDGNSDVADIVTAFREVVLDGWSLNLPDGIGDSFQEGHTYDVMVSRFDIFGSMVDELAVPTLNPRLPLKVTFMGERGQDLGEPRREFLRLCLDEIVNRVKTGPDMSRDFDRSQADSYLEKKVYYVAGIVIVEFCFYLLQGLCILQDGPVPHFLCANLALVEGNLADACDKQLSDGLMKTGVLSLMRTFPQCIRLLHNNVPPPALTSKTIISSFEAIFSESGTGIRGKEEMMMGHFVKYVREVEGK</sequence>
<organism evidence="4 5">
    <name type="scientific">Acanthaster planci</name>
    <name type="common">Crown-of-thorns starfish</name>
    <dbReference type="NCBI Taxonomy" id="133434"/>
    <lineage>
        <taxon>Eukaryota</taxon>
        <taxon>Metazoa</taxon>
        <taxon>Echinodermata</taxon>
        <taxon>Eleutherozoa</taxon>
        <taxon>Asterozoa</taxon>
        <taxon>Asteroidea</taxon>
        <taxon>Valvatacea</taxon>
        <taxon>Valvatida</taxon>
        <taxon>Acanthasteridae</taxon>
        <taxon>Acanthaster</taxon>
    </lineage>
</organism>
<dbReference type="KEGG" id="aplc:110981598"/>
<dbReference type="Proteomes" id="UP000694845">
    <property type="component" value="Unplaced"/>
</dbReference>
<dbReference type="RefSeq" id="XP_022094959.1">
    <property type="nucleotide sequence ID" value="XM_022239267.1"/>
</dbReference>
<comment type="caution">
    <text evidence="2">Lacks conserved residue(s) required for the propagation of feature annotation.</text>
</comment>
<evidence type="ECO:0000259" key="3">
    <source>
        <dbReference type="PROSITE" id="PS50237"/>
    </source>
</evidence>
<dbReference type="InterPro" id="IPR035983">
    <property type="entry name" value="Hect_E3_ubiquitin_ligase"/>
</dbReference>
<dbReference type="GO" id="GO:0004842">
    <property type="term" value="F:ubiquitin-protein transferase activity"/>
    <property type="evidence" value="ECO:0007669"/>
    <property type="project" value="InterPro"/>
</dbReference>
<evidence type="ECO:0000313" key="4">
    <source>
        <dbReference type="Proteomes" id="UP000694845"/>
    </source>
</evidence>
<keyword evidence="1 2" id="KW-0833">Ubl conjugation pathway</keyword>
<dbReference type="OrthoDB" id="5986535at2759"/>
<keyword evidence="4" id="KW-1185">Reference proteome</keyword>
<accession>A0A8B7YNW9</accession>
<dbReference type="GeneID" id="110981598"/>
<feature type="domain" description="HECT" evidence="3">
    <location>
        <begin position="115"/>
        <end position="154"/>
    </location>
</feature>
<evidence type="ECO:0000256" key="1">
    <source>
        <dbReference type="ARBA" id="ARBA00022786"/>
    </source>
</evidence>
<dbReference type="SUPFAM" id="SSF56204">
    <property type="entry name" value="Hect, E3 ligase catalytic domain"/>
    <property type="match status" value="1"/>
</dbReference>
<dbReference type="PROSITE" id="PS50237">
    <property type="entry name" value="HECT"/>
    <property type="match status" value="1"/>
</dbReference>
<protein>
    <submittedName>
        <fullName evidence="5">Uncharacterized protein LOC110981598</fullName>
    </submittedName>
</protein>
<proteinExistence type="predicted"/>
<evidence type="ECO:0000313" key="5">
    <source>
        <dbReference type="RefSeq" id="XP_022094959.1"/>
    </source>
</evidence>
<dbReference type="InterPro" id="IPR000569">
    <property type="entry name" value="HECT_dom"/>
</dbReference>
<name>A0A8B7YNW9_ACAPL</name>
<dbReference type="AlphaFoldDB" id="A0A8B7YNW9"/>
<dbReference type="OMA" id="RISEEKX"/>
<dbReference type="Gene3D" id="3.90.1750.10">
    <property type="entry name" value="Hect, E3 ligase catalytic domains"/>
    <property type="match status" value="1"/>
</dbReference>